<dbReference type="InterPro" id="IPR013766">
    <property type="entry name" value="Thioredoxin_domain"/>
</dbReference>
<dbReference type="RefSeq" id="WP_171475192.1">
    <property type="nucleotide sequence ID" value="NZ_CP053452.2"/>
</dbReference>
<keyword evidence="5" id="KW-0732">Signal</keyword>
<keyword evidence="3" id="KW-1015">Disulfide bond</keyword>
<accession>A0A6M5Z4M5</accession>
<evidence type="ECO:0000256" key="2">
    <source>
        <dbReference type="ARBA" id="ARBA00022748"/>
    </source>
</evidence>
<evidence type="ECO:0000313" key="8">
    <source>
        <dbReference type="Proteomes" id="UP000503447"/>
    </source>
</evidence>
<dbReference type="PANTHER" id="PTHR42852:SF6">
    <property type="entry name" value="THIOL:DISULFIDE INTERCHANGE PROTEIN DSBE"/>
    <property type="match status" value="1"/>
</dbReference>
<dbReference type="GO" id="GO:0016491">
    <property type="term" value="F:oxidoreductase activity"/>
    <property type="evidence" value="ECO:0007669"/>
    <property type="project" value="InterPro"/>
</dbReference>
<dbReference type="SUPFAM" id="SSF52833">
    <property type="entry name" value="Thioredoxin-like"/>
    <property type="match status" value="1"/>
</dbReference>
<dbReference type="Gene3D" id="3.40.30.10">
    <property type="entry name" value="Glutaredoxin"/>
    <property type="match status" value="1"/>
</dbReference>
<dbReference type="InterPro" id="IPR013740">
    <property type="entry name" value="Redoxin"/>
</dbReference>
<evidence type="ECO:0000256" key="3">
    <source>
        <dbReference type="ARBA" id="ARBA00023157"/>
    </source>
</evidence>
<sequence length="515" mass="55629">MARMLATVVTVLALAHAPGRSADDVPRAKSPTDPMQGPWLFDEAVLKKRSELGRVRESVVSITGDTFTLSRLMGTKADLKGTLAFDAEKPGAVDLTLAELDLSELLPDYKVPAGTLRGRYRLTGERLTLCFSRHFAGPRPEAFEATADQYLVTLVRAPAGFKELPKEVKVTVIGADGKPAAGASVCQQMTHRDYEGRKDPLRWEYHAAVKCGTDGTVVIPREKIHFGTLIAQGPAETIGLAPLSPAVIATGACRIELQPQVRVSGSLTCDELTKAGQPIGWTACYLLSAGNVVAFHSSNNGRFEFLVPPGRYALQLYGSSMGTRFVDVTVPTNRGEYPIDPIALPVLAFALLKGKPAPELVGVVGWKGEKVSFADLKGKYVLVEFWGYWCGPCVGSMPTLIELHEKYADKGLAIVGVHMDIDGEVDTATKLDAKLVATRKELWKGKDMPFPSALVSGTRIGTGEDKQPGGAIAQFGIRGFPTCLLIDRDGKVVGEFNNRDVKLASEEIEKLLRKK</sequence>
<dbReference type="PROSITE" id="PS00194">
    <property type="entry name" value="THIOREDOXIN_1"/>
    <property type="match status" value="1"/>
</dbReference>
<evidence type="ECO:0000313" key="7">
    <source>
        <dbReference type="EMBL" id="QJX00452.1"/>
    </source>
</evidence>
<dbReference type="InterPro" id="IPR017937">
    <property type="entry name" value="Thioredoxin_CS"/>
</dbReference>
<feature type="domain" description="Thioredoxin" evidence="6">
    <location>
        <begin position="351"/>
        <end position="515"/>
    </location>
</feature>
<dbReference type="GO" id="GO:0017004">
    <property type="term" value="P:cytochrome complex assembly"/>
    <property type="evidence" value="ECO:0007669"/>
    <property type="project" value="UniProtKB-KW"/>
</dbReference>
<feature type="signal peptide" evidence="5">
    <location>
        <begin position="1"/>
        <end position="22"/>
    </location>
</feature>
<feature type="chain" id="PRO_5026678257" description="Thioredoxin domain-containing protein" evidence="5">
    <location>
        <begin position="23"/>
        <end position="515"/>
    </location>
</feature>
<evidence type="ECO:0000256" key="5">
    <source>
        <dbReference type="SAM" id="SignalP"/>
    </source>
</evidence>
<evidence type="ECO:0000256" key="4">
    <source>
        <dbReference type="ARBA" id="ARBA00023284"/>
    </source>
</evidence>
<dbReference type="Pfam" id="PF08534">
    <property type="entry name" value="Redoxin"/>
    <property type="match status" value="1"/>
</dbReference>
<dbReference type="CDD" id="cd02966">
    <property type="entry name" value="TlpA_like_family"/>
    <property type="match status" value="1"/>
</dbReference>
<dbReference type="AlphaFoldDB" id="A0A6M5Z4M5"/>
<dbReference type="PANTHER" id="PTHR42852">
    <property type="entry name" value="THIOL:DISULFIDE INTERCHANGE PROTEIN DSBE"/>
    <property type="match status" value="1"/>
</dbReference>
<reference evidence="8" key="1">
    <citation type="submission" date="2020-05" db="EMBL/GenBank/DDBJ databases">
        <title>Frigoriglobus tundricola gen. nov., sp. nov., a psychrotolerant cellulolytic planctomycete of the family Gemmataceae with two divergent copies of 16S rRNA gene.</title>
        <authorList>
            <person name="Kulichevskaya I.S."/>
            <person name="Ivanova A.A."/>
            <person name="Naumoff D.G."/>
            <person name="Beletsky A.V."/>
            <person name="Rijpstra W.I.C."/>
            <person name="Sinninghe Damste J.S."/>
            <person name="Mardanov A.V."/>
            <person name="Ravin N.V."/>
            <person name="Dedysh S.N."/>
        </authorList>
    </citation>
    <scope>NUCLEOTIDE SEQUENCE [LARGE SCALE GENOMIC DNA]</scope>
    <source>
        <strain evidence="8">PL17</strain>
    </source>
</reference>
<evidence type="ECO:0000259" key="6">
    <source>
        <dbReference type="PROSITE" id="PS51352"/>
    </source>
</evidence>
<dbReference type="InterPro" id="IPR036249">
    <property type="entry name" value="Thioredoxin-like_sf"/>
</dbReference>
<dbReference type="Proteomes" id="UP000503447">
    <property type="component" value="Chromosome"/>
</dbReference>
<proteinExistence type="predicted"/>
<dbReference type="EMBL" id="CP053452">
    <property type="protein sequence ID" value="QJX00452.1"/>
    <property type="molecule type" value="Genomic_DNA"/>
</dbReference>
<organism evidence="7 8">
    <name type="scientific">Frigoriglobus tundricola</name>
    <dbReference type="NCBI Taxonomy" id="2774151"/>
    <lineage>
        <taxon>Bacteria</taxon>
        <taxon>Pseudomonadati</taxon>
        <taxon>Planctomycetota</taxon>
        <taxon>Planctomycetia</taxon>
        <taxon>Gemmatales</taxon>
        <taxon>Gemmataceae</taxon>
        <taxon>Frigoriglobus</taxon>
    </lineage>
</organism>
<protein>
    <recommendedName>
        <fullName evidence="6">Thioredoxin domain-containing protein</fullName>
    </recommendedName>
</protein>
<comment type="subcellular location">
    <subcellularLocation>
        <location evidence="1">Cell envelope</location>
    </subcellularLocation>
</comment>
<dbReference type="GO" id="GO:0030313">
    <property type="term" value="C:cell envelope"/>
    <property type="evidence" value="ECO:0007669"/>
    <property type="project" value="UniProtKB-SubCell"/>
</dbReference>
<gene>
    <name evidence="7" type="ORF">FTUN_8082</name>
</gene>
<dbReference type="PROSITE" id="PS51352">
    <property type="entry name" value="THIOREDOXIN_2"/>
    <property type="match status" value="1"/>
</dbReference>
<dbReference type="InterPro" id="IPR050553">
    <property type="entry name" value="Thioredoxin_ResA/DsbE_sf"/>
</dbReference>
<keyword evidence="2" id="KW-0201">Cytochrome c-type biogenesis</keyword>
<keyword evidence="4" id="KW-0676">Redox-active center</keyword>
<name>A0A6M5Z4M5_9BACT</name>
<dbReference type="KEGG" id="ftj:FTUN_8082"/>
<keyword evidence="8" id="KW-1185">Reference proteome</keyword>
<evidence type="ECO:0000256" key="1">
    <source>
        <dbReference type="ARBA" id="ARBA00004196"/>
    </source>
</evidence>